<keyword evidence="4" id="KW-0847">Vitamin C</keyword>
<feature type="region of interest" description="Disordered" evidence="9">
    <location>
        <begin position="1"/>
        <end position="64"/>
    </location>
</feature>
<evidence type="ECO:0000313" key="12">
    <source>
        <dbReference type="Proteomes" id="UP001301350"/>
    </source>
</evidence>
<dbReference type="SMART" id="SM00702">
    <property type="entry name" value="P4Hc"/>
    <property type="match status" value="1"/>
</dbReference>
<accession>A0AAV9ISS5</accession>
<dbReference type="Gene3D" id="2.60.120.620">
    <property type="entry name" value="q2cbj1_9rhob like domain"/>
    <property type="match status" value="1"/>
</dbReference>
<evidence type="ECO:0000256" key="5">
    <source>
        <dbReference type="ARBA" id="ARBA00022964"/>
    </source>
</evidence>
<keyword evidence="12" id="KW-1185">Reference proteome</keyword>
<evidence type="ECO:0000256" key="6">
    <source>
        <dbReference type="ARBA" id="ARBA00023002"/>
    </source>
</evidence>
<feature type="compositionally biased region" description="Acidic residues" evidence="9">
    <location>
        <begin position="563"/>
        <end position="574"/>
    </location>
</feature>
<keyword evidence="7" id="KW-0408">Iron</keyword>
<dbReference type="PANTHER" id="PTHR12117">
    <property type="entry name" value="HISTONE ACETYLTRANSFERASE COMPLEX"/>
    <property type="match status" value="1"/>
</dbReference>
<reference evidence="11 12" key="1">
    <citation type="submission" date="2022-07" db="EMBL/GenBank/DDBJ databases">
        <title>Genome-wide signatures of adaptation to extreme environments.</title>
        <authorList>
            <person name="Cho C.H."/>
            <person name="Yoon H.S."/>
        </authorList>
    </citation>
    <scope>NUCLEOTIDE SEQUENCE [LARGE SCALE GENOMIC DNA]</scope>
    <source>
        <strain evidence="11 12">DBV 063 E5</strain>
    </source>
</reference>
<dbReference type="Pfam" id="PF13661">
    <property type="entry name" value="2OG-FeII_Oxy_4"/>
    <property type="match status" value="1"/>
</dbReference>
<comment type="caution">
    <text evidence="11">The sequence shown here is derived from an EMBL/GenBank/DDBJ whole genome shotgun (WGS) entry which is preliminary data.</text>
</comment>
<evidence type="ECO:0000256" key="3">
    <source>
        <dbReference type="ARBA" id="ARBA00022723"/>
    </source>
</evidence>
<dbReference type="InterPro" id="IPR043044">
    <property type="entry name" value="TPA1/Ofd1_C"/>
</dbReference>
<evidence type="ECO:0000256" key="7">
    <source>
        <dbReference type="ARBA" id="ARBA00023004"/>
    </source>
</evidence>
<dbReference type="Proteomes" id="UP001301350">
    <property type="component" value="Unassembled WGS sequence"/>
</dbReference>
<evidence type="ECO:0000256" key="1">
    <source>
        <dbReference type="ARBA" id="ARBA00001961"/>
    </source>
</evidence>
<dbReference type="Gene3D" id="3.60.130.20">
    <property type="entry name" value="Oxoglutarate/iron-dependent oxygenase, C-terminal degradation domain"/>
    <property type="match status" value="1"/>
</dbReference>
<dbReference type="EMBL" id="JANCYW010000004">
    <property type="protein sequence ID" value="KAK4535155.1"/>
    <property type="molecule type" value="Genomic_DNA"/>
</dbReference>
<keyword evidence="5" id="KW-0223">Dioxygenase</keyword>
<gene>
    <name evidence="11" type="ORF">CDCA_CDCA04G1180</name>
</gene>
<evidence type="ECO:0000256" key="2">
    <source>
        <dbReference type="ARBA" id="ARBA00007443"/>
    </source>
</evidence>
<comment type="similarity">
    <text evidence="2">Belongs to the TPA1 family.</text>
</comment>
<feature type="region of interest" description="Disordered" evidence="9">
    <location>
        <begin position="556"/>
        <end position="576"/>
    </location>
</feature>
<evidence type="ECO:0000259" key="10">
    <source>
        <dbReference type="PROSITE" id="PS51471"/>
    </source>
</evidence>
<dbReference type="InterPro" id="IPR019601">
    <property type="entry name" value="Oxoglutarate/Fe-dep_Oase_C"/>
</dbReference>
<feature type="compositionally biased region" description="Basic residues" evidence="9">
    <location>
        <begin position="1"/>
        <end position="10"/>
    </location>
</feature>
<feature type="domain" description="Fe2OG dioxygenase" evidence="10">
    <location>
        <begin position="181"/>
        <end position="289"/>
    </location>
</feature>
<dbReference type="GO" id="GO:0031418">
    <property type="term" value="F:L-ascorbic acid binding"/>
    <property type="evidence" value="ECO:0007669"/>
    <property type="project" value="UniProtKB-KW"/>
</dbReference>
<dbReference type="InterPro" id="IPR051842">
    <property type="entry name" value="uS12_prolyl_hydroxylase"/>
</dbReference>
<dbReference type="InterPro" id="IPR006620">
    <property type="entry name" value="Pro_4_hyd_alph"/>
</dbReference>
<dbReference type="GO" id="GO:0031543">
    <property type="term" value="F:peptidyl-proline dioxygenase activity"/>
    <property type="evidence" value="ECO:0007669"/>
    <property type="project" value="UniProtKB-ARBA"/>
</dbReference>
<dbReference type="GO" id="GO:0005737">
    <property type="term" value="C:cytoplasm"/>
    <property type="evidence" value="ECO:0007669"/>
    <property type="project" value="TreeGrafter"/>
</dbReference>
<dbReference type="GO" id="GO:0005506">
    <property type="term" value="F:iron ion binding"/>
    <property type="evidence" value="ECO:0007669"/>
    <property type="project" value="InterPro"/>
</dbReference>
<dbReference type="InterPro" id="IPR039558">
    <property type="entry name" value="TPA1/OFD1_N"/>
</dbReference>
<comment type="cofactor">
    <cofactor evidence="1">
        <name>L-ascorbate</name>
        <dbReference type="ChEBI" id="CHEBI:38290"/>
    </cofactor>
</comment>
<dbReference type="InterPro" id="IPR005123">
    <property type="entry name" value="Oxoglu/Fe-dep_dioxygenase_dom"/>
</dbReference>
<dbReference type="PROSITE" id="PS51471">
    <property type="entry name" value="FE2OG_OXY"/>
    <property type="match status" value="1"/>
</dbReference>
<name>A0AAV9ISS5_CYACA</name>
<dbReference type="Pfam" id="PF10637">
    <property type="entry name" value="Ofd1_CTDD"/>
    <property type="match status" value="1"/>
</dbReference>
<proteinExistence type="inferred from homology"/>
<keyword evidence="6" id="KW-0560">Oxidoreductase</keyword>
<dbReference type="PANTHER" id="PTHR12117:SF0">
    <property type="entry name" value="PROLYL 3-HYDROXYLASE OGFOD1"/>
    <property type="match status" value="1"/>
</dbReference>
<evidence type="ECO:0000256" key="9">
    <source>
        <dbReference type="SAM" id="MobiDB-lite"/>
    </source>
</evidence>
<protein>
    <recommendedName>
        <fullName evidence="10">Fe2OG dioxygenase domain-containing protein</fullName>
    </recommendedName>
</protein>
<dbReference type="GO" id="GO:0006449">
    <property type="term" value="P:regulation of translational termination"/>
    <property type="evidence" value="ECO:0007669"/>
    <property type="project" value="TreeGrafter"/>
</dbReference>
<evidence type="ECO:0000256" key="4">
    <source>
        <dbReference type="ARBA" id="ARBA00022896"/>
    </source>
</evidence>
<comment type="catalytic activity">
    <reaction evidence="8">
        <text>[ribosomal protein uS12]-L-proline + 2-oxoglutarate + O2 = [ribosomal protein uS12]-(3S)-3-hydroxy-L-proline + succinate + CO2</text>
        <dbReference type="Rhea" id="RHEA:54156"/>
        <dbReference type="Rhea" id="RHEA-COMP:13816"/>
        <dbReference type="Rhea" id="RHEA-COMP:13818"/>
        <dbReference type="ChEBI" id="CHEBI:15379"/>
        <dbReference type="ChEBI" id="CHEBI:16526"/>
        <dbReference type="ChEBI" id="CHEBI:16810"/>
        <dbReference type="ChEBI" id="CHEBI:30031"/>
        <dbReference type="ChEBI" id="CHEBI:50342"/>
        <dbReference type="ChEBI" id="CHEBI:85428"/>
    </reaction>
</comment>
<evidence type="ECO:0000256" key="8">
    <source>
        <dbReference type="ARBA" id="ARBA00047444"/>
    </source>
</evidence>
<organism evidence="11 12">
    <name type="scientific">Cyanidium caldarium</name>
    <name type="common">Red alga</name>
    <dbReference type="NCBI Taxonomy" id="2771"/>
    <lineage>
        <taxon>Eukaryota</taxon>
        <taxon>Rhodophyta</taxon>
        <taxon>Bangiophyceae</taxon>
        <taxon>Cyanidiales</taxon>
        <taxon>Cyanidiaceae</taxon>
        <taxon>Cyanidium</taxon>
    </lineage>
</organism>
<dbReference type="AlphaFoldDB" id="A0AAV9ISS5"/>
<sequence>MPSPRKRPRKGNAEDEWAVADSAVGDGEEEIAAVNGATADRPPTDPGSLIRLPPDHAAGKTGSDRLQFPDSEVLRSLQRRYRSMQPFPHLALRRLFPDGFLRRARDEIIQHCEATHKETDIYRVYQTGDLANLDGLPPDEARHLGTLARLRRYLYSPEIRDWMERLTGCCDVEAGEHLDGDTIDCSVNAYTRGCHLLCHDDVIGTRRLSYILYLTDPDEPWQAEDGGALQLYGTAAGDGQPEPYPCQSLCPEWNVMVVFRVLPGRSFHSVQEVLQEERPRLSISGWYHVVSAKTNADAASSSLASLEGHSRLAPLDAPFVPLGRRLSDAASSALTAVERDQLLQYLNPEYLRPAVMQALRKRFAEECSMQLHDFLNPARVAGPLLEQLVGADHRQATEPSATASATDAWHTVGPPHMRRYLQLNAAAVDGSPSAAPLEHTLAVLRAWMGSPALMHYLERITGVDVTHGGLLASRGAVRRFRPGLDYTLATRHSMISDGEPSVVDATLCLVDDRGDEQHAAWQSQELGGYECYMDAGGGGGDPAVYRSGTKAPAESKVSAAAAADDDDDESDDSEAGNGTLLVVAPAHNTLSIVLRDEQVMRFIKYVSAAAPGSRWDIAMEYQTSGHDSDRQS</sequence>
<evidence type="ECO:0000313" key="11">
    <source>
        <dbReference type="EMBL" id="KAK4535155.1"/>
    </source>
</evidence>
<keyword evidence="3" id="KW-0479">Metal-binding</keyword>